<comment type="caution">
    <text evidence="5">The sequence shown here is derived from an EMBL/GenBank/DDBJ whole genome shotgun (WGS) entry which is preliminary data.</text>
</comment>
<dbReference type="InterPro" id="IPR001217">
    <property type="entry name" value="STAT"/>
</dbReference>
<evidence type="ECO:0000313" key="6">
    <source>
        <dbReference type="Proteomes" id="UP001634393"/>
    </source>
</evidence>
<protein>
    <recommendedName>
        <fullName evidence="4">SH2 domain-containing protein</fullName>
    </recommendedName>
</protein>
<keyword evidence="6" id="KW-1185">Reference proteome</keyword>
<dbReference type="EMBL" id="JBJXBP010000001">
    <property type="protein sequence ID" value="KAL3849353.1"/>
    <property type="molecule type" value="Genomic_DNA"/>
</dbReference>
<dbReference type="AlphaFoldDB" id="A0ABD3ULD9"/>
<dbReference type="InterPro" id="IPR000980">
    <property type="entry name" value="SH2"/>
</dbReference>
<dbReference type="SUPFAM" id="SSF55550">
    <property type="entry name" value="SH2 domain"/>
    <property type="match status" value="1"/>
</dbReference>
<dbReference type="PROSITE" id="PS50001">
    <property type="entry name" value="SH2"/>
    <property type="match status" value="1"/>
</dbReference>
<name>A0ABD3ULD9_9LAMI</name>
<feature type="region of interest" description="Disordered" evidence="3">
    <location>
        <begin position="384"/>
        <end position="427"/>
    </location>
</feature>
<evidence type="ECO:0000256" key="1">
    <source>
        <dbReference type="ARBA" id="ARBA00022999"/>
    </source>
</evidence>
<evidence type="ECO:0000313" key="5">
    <source>
        <dbReference type="EMBL" id="KAL3849353.1"/>
    </source>
</evidence>
<organism evidence="5 6">
    <name type="scientific">Penstemon smallii</name>
    <dbReference type="NCBI Taxonomy" id="265156"/>
    <lineage>
        <taxon>Eukaryota</taxon>
        <taxon>Viridiplantae</taxon>
        <taxon>Streptophyta</taxon>
        <taxon>Embryophyta</taxon>
        <taxon>Tracheophyta</taxon>
        <taxon>Spermatophyta</taxon>
        <taxon>Magnoliopsida</taxon>
        <taxon>eudicotyledons</taxon>
        <taxon>Gunneridae</taxon>
        <taxon>Pentapetalae</taxon>
        <taxon>asterids</taxon>
        <taxon>lamiids</taxon>
        <taxon>Lamiales</taxon>
        <taxon>Plantaginaceae</taxon>
        <taxon>Cheloneae</taxon>
        <taxon>Penstemon</taxon>
    </lineage>
</organism>
<evidence type="ECO:0000256" key="3">
    <source>
        <dbReference type="SAM" id="MobiDB-lite"/>
    </source>
</evidence>
<feature type="compositionally biased region" description="Basic and acidic residues" evidence="3">
    <location>
        <begin position="384"/>
        <end position="394"/>
    </location>
</feature>
<gene>
    <name evidence="5" type="ORF">ACJIZ3_011235</name>
</gene>
<reference evidence="5 6" key="1">
    <citation type="submission" date="2024-12" db="EMBL/GenBank/DDBJ databases">
        <title>The unique morphological basis and parallel evolutionary history of personate flowers in Penstemon.</title>
        <authorList>
            <person name="Depatie T.H."/>
            <person name="Wessinger C.A."/>
        </authorList>
    </citation>
    <scope>NUCLEOTIDE SEQUENCE [LARGE SCALE GENOMIC DNA]</scope>
    <source>
        <strain evidence="5">WTNN_2</strain>
        <tissue evidence="5">Leaf</tissue>
    </source>
</reference>
<dbReference type="Proteomes" id="UP001634393">
    <property type="component" value="Unassembled WGS sequence"/>
</dbReference>
<dbReference type="InterPro" id="IPR036860">
    <property type="entry name" value="SH2_dom_sf"/>
</dbReference>
<proteinExistence type="predicted"/>
<accession>A0ABD3ULD9</accession>
<dbReference type="PANTHER" id="PTHR11801">
    <property type="entry name" value="SIGNAL TRANSDUCER AND ACTIVATOR OF TRANSCRIPTION"/>
    <property type="match status" value="1"/>
</dbReference>
<feature type="domain" description="SH2" evidence="4">
    <location>
        <begin position="586"/>
        <end position="682"/>
    </location>
</feature>
<evidence type="ECO:0000259" key="4">
    <source>
        <dbReference type="PROSITE" id="PS50001"/>
    </source>
</evidence>
<sequence>MEMGFSNGVEEKDYFLLTKNLSVEFERDDVEALEANGCFSLCFWLYIEKCSSFPSIILEQKHQNFKSMVPFLGLDEKKRMVLFPLLFRDEEAPYPENPTSFVYASTEIEFPVKKWIHVGCEILQELVRLHIDGEIMGEKPMTCSFLNKSRDALKEVYLVCPDETEDKLQGFVHGLDVLFTPSAVKSHYVKDPPVRLSIDHSSTSEIEEDSDGVWSIVGGKASCRRIFSLDVTLSDAFGSPVSKEYEVVASLLYADNKAPVEYASDAEPPLLVSYDGIDYASHDISSKLISGRASFKLKISQLSSKCDNRLFQIRFDIPELGRYPFLETLSHPIHCVSRNRNSRTAPVTCRKSSNTTNKTYYVNGCEAKPSPSSKRIKLPNIESDSHAWTSDKENTNGMSQYGGVAENNNSSSTSNSSEATHSDPKSSLSVSCQISDSIIFKYCLGCPSERCYLLKEIAISAGEEQIANFADQVSLFSGCFHHRHQIKIAKRLVEDGIQTWTSISDQKNHVLWQNMASSLNEQFTAIACCARSLTDQDLKCLRRIGGCKDIVHQENFERMWCWLYPVALTLSQSSVKPMWDSLSPIWMEGFITKEEAESALALKSDVGLYSVKDPGTFVLRFPTSRSWPHPDAGNLVVTYVGTDYTIHHRLLSHHSINSVKPLQDTLLEEPELSRLGRMTRNQ</sequence>
<evidence type="ECO:0000256" key="2">
    <source>
        <dbReference type="PROSITE-ProRule" id="PRU00191"/>
    </source>
</evidence>
<feature type="compositionally biased region" description="Low complexity" evidence="3">
    <location>
        <begin position="405"/>
        <end position="419"/>
    </location>
</feature>
<dbReference type="Gene3D" id="3.30.505.10">
    <property type="entry name" value="SH2 domain"/>
    <property type="match status" value="1"/>
</dbReference>
<keyword evidence="1 2" id="KW-0727">SH2 domain</keyword>